<protein>
    <submittedName>
        <fullName evidence="2">Flavoprotein</fullName>
    </submittedName>
</protein>
<evidence type="ECO:0000313" key="2">
    <source>
        <dbReference type="EMBL" id="MFC3997487.1"/>
    </source>
</evidence>
<keyword evidence="3" id="KW-1185">Reference proteome</keyword>
<dbReference type="EMBL" id="JBHSBH010000010">
    <property type="protein sequence ID" value="MFC3997487.1"/>
    <property type="molecule type" value="Genomic_DNA"/>
</dbReference>
<accession>A0ABV8FNR4</accession>
<dbReference type="RefSeq" id="WP_378534487.1">
    <property type="nucleotide sequence ID" value="NZ_JBHSBH010000010.1"/>
</dbReference>
<dbReference type="SUPFAM" id="SSF52507">
    <property type="entry name" value="Homo-oligomeric flavin-containing Cys decarboxylases, HFCD"/>
    <property type="match status" value="1"/>
</dbReference>
<feature type="domain" description="Flavoprotein" evidence="1">
    <location>
        <begin position="4"/>
        <end position="133"/>
    </location>
</feature>
<dbReference type="InterPro" id="IPR003382">
    <property type="entry name" value="Flavoprotein"/>
</dbReference>
<comment type="caution">
    <text evidence="2">The sequence shown here is derived from an EMBL/GenBank/DDBJ whole genome shotgun (WGS) entry which is preliminary data.</text>
</comment>
<evidence type="ECO:0000259" key="1">
    <source>
        <dbReference type="Pfam" id="PF02441"/>
    </source>
</evidence>
<dbReference type="Proteomes" id="UP001595847">
    <property type="component" value="Unassembled WGS sequence"/>
</dbReference>
<dbReference type="Pfam" id="PF02441">
    <property type="entry name" value="Flavoprotein"/>
    <property type="match status" value="1"/>
</dbReference>
<gene>
    <name evidence="2" type="ORF">ACFOVU_16260</name>
</gene>
<name>A0ABV8FNR4_9ACTN</name>
<sequence length="183" mass="19110">MAKTLYLIVSGAMVREPVSDLVRGVQDAGWRVSVLSTPMGTRFHDPAELAELTGEPVRVEFRMPGTGAPLPPPDAVLACPLTFTSVNKIANGIADGFAVGLVCEMFGFGVPTLLVPHCKPDLASHPAFGRSVATLRAIPRVTVLHDARAAHPPSWSEVTAALEETAAAGRPDAPVGGGYGYAD</sequence>
<dbReference type="InterPro" id="IPR036551">
    <property type="entry name" value="Flavin_trans-like"/>
</dbReference>
<proteinExistence type="predicted"/>
<dbReference type="Gene3D" id="3.40.50.1950">
    <property type="entry name" value="Flavin prenyltransferase-like"/>
    <property type="match status" value="1"/>
</dbReference>
<evidence type="ECO:0000313" key="3">
    <source>
        <dbReference type="Proteomes" id="UP001595847"/>
    </source>
</evidence>
<organism evidence="2 3">
    <name type="scientific">Nocardiopsis sediminis</name>
    <dbReference type="NCBI Taxonomy" id="1778267"/>
    <lineage>
        <taxon>Bacteria</taxon>
        <taxon>Bacillati</taxon>
        <taxon>Actinomycetota</taxon>
        <taxon>Actinomycetes</taxon>
        <taxon>Streptosporangiales</taxon>
        <taxon>Nocardiopsidaceae</taxon>
        <taxon>Nocardiopsis</taxon>
    </lineage>
</organism>
<reference evidence="3" key="1">
    <citation type="journal article" date="2019" name="Int. J. Syst. Evol. Microbiol.">
        <title>The Global Catalogue of Microorganisms (GCM) 10K type strain sequencing project: providing services to taxonomists for standard genome sequencing and annotation.</title>
        <authorList>
            <consortium name="The Broad Institute Genomics Platform"/>
            <consortium name="The Broad Institute Genome Sequencing Center for Infectious Disease"/>
            <person name="Wu L."/>
            <person name="Ma J."/>
        </authorList>
    </citation>
    <scope>NUCLEOTIDE SEQUENCE [LARGE SCALE GENOMIC DNA]</scope>
    <source>
        <strain evidence="3">TBRC 1826</strain>
    </source>
</reference>